<evidence type="ECO:0000256" key="1">
    <source>
        <dbReference type="SAM" id="MobiDB-lite"/>
    </source>
</evidence>
<proteinExistence type="predicted"/>
<accession>A0A9J6CKT4</accession>
<gene>
    <name evidence="3" type="ORF">PVAND_011933</name>
</gene>
<keyword evidence="2" id="KW-0732">Signal</keyword>
<evidence type="ECO:0000313" key="4">
    <source>
        <dbReference type="Proteomes" id="UP001107558"/>
    </source>
</evidence>
<name>A0A9J6CKT4_POLVA</name>
<evidence type="ECO:0000256" key="2">
    <source>
        <dbReference type="SAM" id="SignalP"/>
    </source>
</evidence>
<organism evidence="3 4">
    <name type="scientific">Polypedilum vanderplanki</name>
    <name type="common">Sleeping chironomid midge</name>
    <dbReference type="NCBI Taxonomy" id="319348"/>
    <lineage>
        <taxon>Eukaryota</taxon>
        <taxon>Metazoa</taxon>
        <taxon>Ecdysozoa</taxon>
        <taxon>Arthropoda</taxon>
        <taxon>Hexapoda</taxon>
        <taxon>Insecta</taxon>
        <taxon>Pterygota</taxon>
        <taxon>Neoptera</taxon>
        <taxon>Endopterygota</taxon>
        <taxon>Diptera</taxon>
        <taxon>Nematocera</taxon>
        <taxon>Chironomoidea</taxon>
        <taxon>Chironomidae</taxon>
        <taxon>Chironominae</taxon>
        <taxon>Polypedilum</taxon>
        <taxon>Polypedilum</taxon>
    </lineage>
</organism>
<feature type="compositionally biased region" description="Basic and acidic residues" evidence="1">
    <location>
        <begin position="40"/>
        <end position="63"/>
    </location>
</feature>
<feature type="signal peptide" evidence="2">
    <location>
        <begin position="1"/>
        <end position="21"/>
    </location>
</feature>
<evidence type="ECO:0000313" key="3">
    <source>
        <dbReference type="EMBL" id="KAG5682588.1"/>
    </source>
</evidence>
<comment type="caution">
    <text evidence="3">The sequence shown here is derived from an EMBL/GenBank/DDBJ whole genome shotgun (WGS) entry which is preliminary data.</text>
</comment>
<sequence length="102" mass="11797">MKIQLLLITLATFIAIFGSDAKPLDDSKLDGKIEFEEDDKTERIFIEPLPEKDKAQQSDDTKPKKSQRNYPVYYVTSKVNGRFGKSIQAFTADEFYEMYPIH</sequence>
<dbReference type="EMBL" id="JADBJN010000001">
    <property type="protein sequence ID" value="KAG5682588.1"/>
    <property type="molecule type" value="Genomic_DNA"/>
</dbReference>
<keyword evidence="4" id="KW-1185">Reference proteome</keyword>
<feature type="chain" id="PRO_5039954119" description="Secreted protein" evidence="2">
    <location>
        <begin position="22"/>
        <end position="102"/>
    </location>
</feature>
<feature type="region of interest" description="Disordered" evidence="1">
    <location>
        <begin position="40"/>
        <end position="69"/>
    </location>
</feature>
<dbReference type="OrthoDB" id="7779229at2759"/>
<reference evidence="3" key="1">
    <citation type="submission" date="2021-03" db="EMBL/GenBank/DDBJ databases">
        <title>Chromosome level genome of the anhydrobiotic midge Polypedilum vanderplanki.</title>
        <authorList>
            <person name="Yoshida Y."/>
            <person name="Kikawada T."/>
            <person name="Gusev O."/>
        </authorList>
    </citation>
    <scope>NUCLEOTIDE SEQUENCE</scope>
    <source>
        <strain evidence="3">NIAS01</strain>
        <tissue evidence="3">Whole body or cell culture</tissue>
    </source>
</reference>
<dbReference type="AlphaFoldDB" id="A0A9J6CKT4"/>
<evidence type="ECO:0008006" key="5">
    <source>
        <dbReference type="Google" id="ProtNLM"/>
    </source>
</evidence>
<protein>
    <recommendedName>
        <fullName evidence="5">Secreted protein</fullName>
    </recommendedName>
</protein>
<dbReference type="Proteomes" id="UP001107558">
    <property type="component" value="Chromosome 1"/>
</dbReference>